<sequence length="96" mass="10957">MSNRFQPLDKLPLFAEEEAISVALLGPGKYAHWRQLAPLLEGRGFPKIDAEMGGRYTPAIKRFFDHEYRLDTAQPVASRDGPEDWGTWKKKSARRA</sequence>
<evidence type="ECO:0000256" key="1">
    <source>
        <dbReference type="SAM" id="MobiDB-lite"/>
    </source>
</evidence>
<dbReference type="Proteomes" id="UP000639516">
    <property type="component" value="Unassembled WGS sequence"/>
</dbReference>
<protein>
    <submittedName>
        <fullName evidence="2">Uncharacterized protein</fullName>
    </submittedName>
</protein>
<feature type="region of interest" description="Disordered" evidence="1">
    <location>
        <begin position="75"/>
        <end position="96"/>
    </location>
</feature>
<proteinExistence type="predicted"/>
<organism evidence="2 3">
    <name type="scientific">Bradyrhizobium campsiandrae</name>
    <dbReference type="NCBI Taxonomy" id="1729892"/>
    <lineage>
        <taxon>Bacteria</taxon>
        <taxon>Pseudomonadati</taxon>
        <taxon>Pseudomonadota</taxon>
        <taxon>Alphaproteobacteria</taxon>
        <taxon>Hyphomicrobiales</taxon>
        <taxon>Nitrobacteraceae</taxon>
        <taxon>Bradyrhizobium</taxon>
    </lineage>
</organism>
<comment type="caution">
    <text evidence="2">The sequence shown here is derived from an EMBL/GenBank/DDBJ whole genome shotgun (WGS) entry which is preliminary data.</text>
</comment>
<evidence type="ECO:0000313" key="2">
    <source>
        <dbReference type="EMBL" id="MBC9976919.1"/>
    </source>
</evidence>
<reference evidence="2 3" key="1">
    <citation type="journal article" date="2020" name="Arch. Microbiol.">
        <title>Bradyrhizobium campsiandrae sp. nov., a nitrogen-fixing bacterial strain isolated from a native leguminous tree from the Amazon adapted to flooded conditions.</title>
        <authorList>
            <person name="Cabral Michel D."/>
            <person name="Martins da Costa E."/>
            <person name="Azarias Guimaraes A."/>
            <person name="Soares de Carvalho T."/>
            <person name="Santos de Castro Caputo P."/>
            <person name="Willems A."/>
            <person name="de Souza Moreira F.M."/>
        </authorList>
    </citation>
    <scope>NUCLEOTIDE SEQUENCE [LARGE SCALE GENOMIC DNA]</scope>
    <source>
        <strain evidence="3">INPA 384B</strain>
    </source>
</reference>
<accession>A0ABR7U0E8</accession>
<keyword evidence="3" id="KW-1185">Reference proteome</keyword>
<dbReference type="RefSeq" id="WP_188095693.1">
    <property type="nucleotide sequence ID" value="NZ_JAANIH010000001.1"/>
</dbReference>
<name>A0ABR7U0E8_9BRAD</name>
<gene>
    <name evidence="2" type="ORF">HA482_01655</name>
</gene>
<evidence type="ECO:0000313" key="3">
    <source>
        <dbReference type="Proteomes" id="UP000639516"/>
    </source>
</evidence>
<dbReference type="EMBL" id="JAATTO010000002">
    <property type="protein sequence ID" value="MBC9976919.1"/>
    <property type="molecule type" value="Genomic_DNA"/>
</dbReference>